<dbReference type="RefSeq" id="WP_163075455.1">
    <property type="nucleotide sequence ID" value="NZ_CP048630.1"/>
</dbReference>
<sequence>MQDCRPPLARVRPDWLGIAVVGLVAAGLGLLGVNVILNMHAAGLTPGYGFMAQAAGFDLSESLIPYTAGDTYARVIFAGLLNTVFLALASLALATVLGVVMGLVSVTPSPPGRAVALLYVELFRNLPKILVLLVLYVVAVRGLPPVRAALSLGPAHLSNRSIYLPTVLPDPSQIWLILPLAASALAALWWTRKAARIKRDTGREWPVVPVVLALIVGGPLGFALLADVPLTLSLPRLERFDYVGGMRLSVQFIVVLLTLGLYHGAQICEVVRGGILAVPAGQVEAARALGLTSGQVTRLVVLPLVLRTVIPPMINQYVNLIKNTSIAIAVGYSDLMSVSGTIINQTFRPLEMMLVTMGLYLGLCLLASSLMNRVNDRLQARTARTAP</sequence>
<dbReference type="Pfam" id="PF00528">
    <property type="entry name" value="BPD_transp_1"/>
    <property type="match status" value="1"/>
</dbReference>
<feature type="transmembrane region" description="Helical" evidence="7">
    <location>
        <begin position="352"/>
        <end position="371"/>
    </location>
</feature>
<keyword evidence="5 7" id="KW-1133">Transmembrane helix</keyword>
<proteinExistence type="inferred from homology"/>
<reference evidence="9 10" key="1">
    <citation type="submission" date="2020-02" db="EMBL/GenBank/DDBJ databases">
        <authorList>
            <person name="Li G."/>
        </authorList>
    </citation>
    <scope>NUCLEOTIDE SEQUENCE [LARGE SCALE GENOMIC DNA]</scope>
    <source>
        <strain evidence="9 10">DSM 102029</strain>
    </source>
</reference>
<dbReference type="GO" id="GO:0006865">
    <property type="term" value="P:amino acid transport"/>
    <property type="evidence" value="ECO:0007669"/>
    <property type="project" value="UniProtKB-KW"/>
</dbReference>
<dbReference type="CDD" id="cd06261">
    <property type="entry name" value="TM_PBP2"/>
    <property type="match status" value="1"/>
</dbReference>
<dbReference type="KEGG" id="apra:G3A50_11765"/>
<dbReference type="SUPFAM" id="SSF161098">
    <property type="entry name" value="MetI-like"/>
    <property type="match status" value="2"/>
</dbReference>
<evidence type="ECO:0000256" key="2">
    <source>
        <dbReference type="ARBA" id="ARBA00010072"/>
    </source>
</evidence>
<feature type="transmembrane region" description="Helical" evidence="7">
    <location>
        <begin position="15"/>
        <end position="37"/>
    </location>
</feature>
<dbReference type="Proteomes" id="UP000464751">
    <property type="component" value="Chromosome"/>
</dbReference>
<evidence type="ECO:0000256" key="5">
    <source>
        <dbReference type="ARBA" id="ARBA00022989"/>
    </source>
</evidence>
<organism evidence="9 10">
    <name type="scientific">Ancylobacter pratisalsi</name>
    <dbReference type="NCBI Taxonomy" id="1745854"/>
    <lineage>
        <taxon>Bacteria</taxon>
        <taxon>Pseudomonadati</taxon>
        <taxon>Pseudomonadota</taxon>
        <taxon>Alphaproteobacteria</taxon>
        <taxon>Hyphomicrobiales</taxon>
        <taxon>Xanthobacteraceae</taxon>
        <taxon>Ancylobacter</taxon>
    </lineage>
</organism>
<accession>A0A6P1YNL8</accession>
<dbReference type="InterPro" id="IPR043429">
    <property type="entry name" value="ArtM/GltK/GlnP/TcyL/YhdX-like"/>
</dbReference>
<feature type="transmembrane region" description="Helical" evidence="7">
    <location>
        <begin position="174"/>
        <end position="192"/>
    </location>
</feature>
<dbReference type="InterPro" id="IPR035906">
    <property type="entry name" value="MetI-like_sf"/>
</dbReference>
<keyword evidence="6 7" id="KW-0472">Membrane</keyword>
<protein>
    <submittedName>
        <fullName evidence="9">ABC transporter permease subunit</fullName>
    </submittedName>
</protein>
<dbReference type="AlphaFoldDB" id="A0A6P1YNL8"/>
<comment type="similarity">
    <text evidence="2">Belongs to the binding-protein-dependent transport system permease family. HisMQ subfamily.</text>
</comment>
<dbReference type="GO" id="GO:0055085">
    <property type="term" value="P:transmembrane transport"/>
    <property type="evidence" value="ECO:0007669"/>
    <property type="project" value="InterPro"/>
</dbReference>
<dbReference type="PROSITE" id="PS50928">
    <property type="entry name" value="ABC_TM1"/>
    <property type="match status" value="1"/>
</dbReference>
<comment type="subcellular location">
    <subcellularLocation>
        <location evidence="1 7">Cell membrane</location>
        <topology evidence="1 7">Multi-pass membrane protein</topology>
    </subcellularLocation>
</comment>
<feature type="domain" description="ABC transmembrane type-1" evidence="8">
    <location>
        <begin position="80"/>
        <end position="372"/>
    </location>
</feature>
<dbReference type="InterPro" id="IPR000515">
    <property type="entry name" value="MetI-like"/>
</dbReference>
<feature type="transmembrane region" description="Helical" evidence="7">
    <location>
        <begin position="75"/>
        <end position="104"/>
    </location>
</feature>
<evidence type="ECO:0000256" key="6">
    <source>
        <dbReference type="ARBA" id="ARBA00023136"/>
    </source>
</evidence>
<evidence type="ECO:0000313" key="10">
    <source>
        <dbReference type="Proteomes" id="UP000464751"/>
    </source>
</evidence>
<keyword evidence="7" id="KW-0813">Transport</keyword>
<name>A0A6P1YNL8_9HYPH</name>
<keyword evidence="4" id="KW-0029">Amino-acid transport</keyword>
<evidence type="ECO:0000256" key="7">
    <source>
        <dbReference type="RuleBase" id="RU363032"/>
    </source>
</evidence>
<dbReference type="GO" id="GO:0005886">
    <property type="term" value="C:plasma membrane"/>
    <property type="evidence" value="ECO:0007669"/>
    <property type="project" value="UniProtKB-SubCell"/>
</dbReference>
<evidence type="ECO:0000256" key="1">
    <source>
        <dbReference type="ARBA" id="ARBA00004651"/>
    </source>
</evidence>
<evidence type="ECO:0000256" key="3">
    <source>
        <dbReference type="ARBA" id="ARBA00022692"/>
    </source>
</evidence>
<keyword evidence="10" id="KW-1185">Reference proteome</keyword>
<keyword evidence="3 7" id="KW-0812">Transmembrane</keyword>
<evidence type="ECO:0000313" key="9">
    <source>
        <dbReference type="EMBL" id="QIB34311.1"/>
    </source>
</evidence>
<evidence type="ECO:0000259" key="8">
    <source>
        <dbReference type="PROSITE" id="PS50928"/>
    </source>
</evidence>
<feature type="transmembrane region" description="Helical" evidence="7">
    <location>
        <begin position="204"/>
        <end position="226"/>
    </location>
</feature>
<feature type="transmembrane region" description="Helical" evidence="7">
    <location>
        <begin position="246"/>
        <end position="265"/>
    </location>
</feature>
<dbReference type="EMBL" id="CP048630">
    <property type="protein sequence ID" value="QIB34311.1"/>
    <property type="molecule type" value="Genomic_DNA"/>
</dbReference>
<gene>
    <name evidence="9" type="ORF">G3A50_11765</name>
</gene>
<evidence type="ECO:0000256" key="4">
    <source>
        <dbReference type="ARBA" id="ARBA00022970"/>
    </source>
</evidence>
<dbReference type="Gene3D" id="1.10.3720.10">
    <property type="entry name" value="MetI-like"/>
    <property type="match status" value="1"/>
</dbReference>
<dbReference type="PANTHER" id="PTHR30614">
    <property type="entry name" value="MEMBRANE COMPONENT OF AMINO ACID ABC TRANSPORTER"/>
    <property type="match status" value="1"/>
</dbReference>
<dbReference type="PANTHER" id="PTHR30614:SF37">
    <property type="entry name" value="AMINO-ACID ABC TRANSPORTER PERMEASE PROTEIN YHDX-RELATED"/>
    <property type="match status" value="1"/>
</dbReference>